<feature type="domain" description="N-acetyltransferase" evidence="1">
    <location>
        <begin position="9"/>
        <end position="95"/>
    </location>
</feature>
<sequence length="107" mass="11597">MADNDIKVSDDPGASRFEILVDGGLAGFAEYRLRAGKIIFTHTEIDPAFEGRGLGSRLASGALDASRSAGRSVVPLCPFIAGYIRRHPEYRDLVPDNYADLLQEEAS</sequence>
<accession>A0A7W9MHF6</accession>
<gene>
    <name evidence="2" type="ORF">F4562_004159</name>
</gene>
<dbReference type="Gene3D" id="3.40.630.30">
    <property type="match status" value="1"/>
</dbReference>
<organism evidence="2 3">
    <name type="scientific">Streptosporangium becharense</name>
    <dbReference type="NCBI Taxonomy" id="1816182"/>
    <lineage>
        <taxon>Bacteria</taxon>
        <taxon>Bacillati</taxon>
        <taxon>Actinomycetota</taxon>
        <taxon>Actinomycetes</taxon>
        <taxon>Streptosporangiales</taxon>
        <taxon>Streptosporangiaceae</taxon>
        <taxon>Streptosporangium</taxon>
    </lineage>
</organism>
<keyword evidence="2" id="KW-0808">Transferase</keyword>
<dbReference type="RefSeq" id="WP_184544830.1">
    <property type="nucleotide sequence ID" value="NZ_JACHMP010000001.1"/>
</dbReference>
<evidence type="ECO:0000313" key="2">
    <source>
        <dbReference type="EMBL" id="MBB5821097.1"/>
    </source>
</evidence>
<dbReference type="InterPro" id="IPR031165">
    <property type="entry name" value="GNAT_YJDJ"/>
</dbReference>
<dbReference type="Pfam" id="PF14542">
    <property type="entry name" value="Acetyltransf_CG"/>
    <property type="match status" value="1"/>
</dbReference>
<protein>
    <submittedName>
        <fullName evidence="2">Putative GNAT family acetyltransferase</fullName>
    </submittedName>
</protein>
<dbReference type="PANTHER" id="PTHR31435:SF10">
    <property type="entry name" value="BSR4717 PROTEIN"/>
    <property type="match status" value="1"/>
</dbReference>
<dbReference type="GO" id="GO:0016740">
    <property type="term" value="F:transferase activity"/>
    <property type="evidence" value="ECO:0007669"/>
    <property type="project" value="UniProtKB-KW"/>
</dbReference>
<dbReference type="InterPro" id="IPR016181">
    <property type="entry name" value="Acyl_CoA_acyltransferase"/>
</dbReference>
<evidence type="ECO:0000259" key="1">
    <source>
        <dbReference type="PROSITE" id="PS51729"/>
    </source>
</evidence>
<comment type="caution">
    <text evidence="2">The sequence shown here is derived from an EMBL/GenBank/DDBJ whole genome shotgun (WGS) entry which is preliminary data.</text>
</comment>
<evidence type="ECO:0000313" key="3">
    <source>
        <dbReference type="Proteomes" id="UP000540685"/>
    </source>
</evidence>
<keyword evidence="3" id="KW-1185">Reference proteome</keyword>
<dbReference type="SUPFAM" id="SSF55729">
    <property type="entry name" value="Acyl-CoA N-acyltransferases (Nat)"/>
    <property type="match status" value="1"/>
</dbReference>
<dbReference type="EMBL" id="JACHMP010000001">
    <property type="protein sequence ID" value="MBB5821097.1"/>
    <property type="molecule type" value="Genomic_DNA"/>
</dbReference>
<dbReference type="Proteomes" id="UP000540685">
    <property type="component" value="Unassembled WGS sequence"/>
</dbReference>
<dbReference type="AlphaFoldDB" id="A0A7W9MHF6"/>
<dbReference type="InterPro" id="IPR045057">
    <property type="entry name" value="Gcn5-rel_NAT"/>
</dbReference>
<proteinExistence type="predicted"/>
<dbReference type="PANTHER" id="PTHR31435">
    <property type="entry name" value="PROTEIN NATD1"/>
    <property type="match status" value="1"/>
</dbReference>
<name>A0A7W9MHF6_9ACTN</name>
<dbReference type="PROSITE" id="PS51729">
    <property type="entry name" value="GNAT_YJDJ"/>
    <property type="match status" value="1"/>
</dbReference>
<reference evidence="2 3" key="1">
    <citation type="submission" date="2020-08" db="EMBL/GenBank/DDBJ databases">
        <title>Sequencing the genomes of 1000 actinobacteria strains.</title>
        <authorList>
            <person name="Klenk H.-P."/>
        </authorList>
    </citation>
    <scope>NUCLEOTIDE SEQUENCE [LARGE SCALE GENOMIC DNA]</scope>
    <source>
        <strain evidence="2 3">DSM 46887</strain>
    </source>
</reference>